<comment type="caution">
    <text evidence="2">The sequence shown here is derived from an EMBL/GenBank/DDBJ whole genome shotgun (WGS) entry which is preliminary data.</text>
</comment>
<evidence type="ECO:0000313" key="3">
    <source>
        <dbReference type="Proteomes" id="UP000239322"/>
    </source>
</evidence>
<proteinExistence type="predicted"/>
<dbReference type="InterPro" id="IPR036736">
    <property type="entry name" value="ACP-like_sf"/>
</dbReference>
<organism evidence="2 3">
    <name type="scientific">Streptomyces solincola</name>
    <dbReference type="NCBI Taxonomy" id="2100817"/>
    <lineage>
        <taxon>Bacteria</taxon>
        <taxon>Bacillati</taxon>
        <taxon>Actinomycetota</taxon>
        <taxon>Actinomycetes</taxon>
        <taxon>Kitasatosporales</taxon>
        <taxon>Streptomycetaceae</taxon>
        <taxon>Streptomyces</taxon>
    </lineage>
</organism>
<dbReference type="Pfam" id="PF00550">
    <property type="entry name" value="PP-binding"/>
    <property type="match status" value="1"/>
</dbReference>
<dbReference type="Proteomes" id="UP000239322">
    <property type="component" value="Unassembled WGS sequence"/>
</dbReference>
<keyword evidence="3" id="KW-1185">Reference proteome</keyword>
<accession>A0A2S9PMZ7</accession>
<dbReference type="SUPFAM" id="SSF47336">
    <property type="entry name" value="ACP-like"/>
    <property type="match status" value="1"/>
</dbReference>
<dbReference type="PROSITE" id="PS50075">
    <property type="entry name" value="CARRIER"/>
    <property type="match status" value="1"/>
</dbReference>
<name>A0A2S9PMZ7_9ACTN</name>
<evidence type="ECO:0000313" key="2">
    <source>
        <dbReference type="EMBL" id="PRH75781.1"/>
    </source>
</evidence>
<gene>
    <name evidence="2" type="ORF">C6N75_29130</name>
</gene>
<dbReference type="AlphaFoldDB" id="A0A2S9PMZ7"/>
<dbReference type="Gene3D" id="1.10.1200.10">
    <property type="entry name" value="ACP-like"/>
    <property type="match status" value="1"/>
</dbReference>
<dbReference type="RefSeq" id="WP_105871843.1">
    <property type="nucleotide sequence ID" value="NZ_PVLV01000676.1"/>
</dbReference>
<dbReference type="InterPro" id="IPR009081">
    <property type="entry name" value="PP-bd_ACP"/>
</dbReference>
<protein>
    <submittedName>
        <fullName evidence="2">Phosphopantetheine attachment domain protein</fullName>
    </submittedName>
</protein>
<feature type="domain" description="Carrier" evidence="1">
    <location>
        <begin position="7"/>
        <end position="83"/>
    </location>
</feature>
<dbReference type="EMBL" id="PVLV01000676">
    <property type="protein sequence ID" value="PRH75781.1"/>
    <property type="molecule type" value="Genomic_DNA"/>
</dbReference>
<reference evidence="2 3" key="1">
    <citation type="submission" date="2018-03" db="EMBL/GenBank/DDBJ databases">
        <title>Novel Streptomyces sp. from soil.</title>
        <authorList>
            <person name="Tan G.Y.A."/>
            <person name="Lee Z.Y."/>
        </authorList>
    </citation>
    <scope>NUCLEOTIDE SEQUENCE [LARGE SCALE GENOMIC DNA]</scope>
    <source>
        <strain evidence="2 3">ST5x</strain>
    </source>
</reference>
<sequence>MAETAGARRTFTQERLAQDVADVLYVEADEVDPEDSLLDQGLDSIRLMTLLEKWRADGADVGFADLAERPTLRAWAVLLDPAGADDRASA</sequence>
<evidence type="ECO:0000259" key="1">
    <source>
        <dbReference type="PROSITE" id="PS50075"/>
    </source>
</evidence>
<dbReference type="OrthoDB" id="2455700at2"/>